<gene>
    <name evidence="7" type="ORF">ACFPQ4_18530</name>
</gene>
<dbReference type="Pfam" id="PF04542">
    <property type="entry name" value="Sigma70_r2"/>
    <property type="match status" value="1"/>
</dbReference>
<evidence type="ECO:0000256" key="2">
    <source>
        <dbReference type="ARBA" id="ARBA00023015"/>
    </source>
</evidence>
<evidence type="ECO:0000256" key="3">
    <source>
        <dbReference type="ARBA" id="ARBA00023082"/>
    </source>
</evidence>
<dbReference type="PANTHER" id="PTHR43133:SF8">
    <property type="entry name" value="RNA POLYMERASE SIGMA FACTOR HI_1459-RELATED"/>
    <property type="match status" value="1"/>
</dbReference>
<reference evidence="8" key="1">
    <citation type="journal article" date="2019" name="Int. J. Syst. Evol. Microbiol.">
        <title>The Global Catalogue of Microorganisms (GCM) 10K type strain sequencing project: providing services to taxonomists for standard genome sequencing and annotation.</title>
        <authorList>
            <consortium name="The Broad Institute Genomics Platform"/>
            <consortium name="The Broad Institute Genome Sequencing Center for Infectious Disease"/>
            <person name="Wu L."/>
            <person name="Ma J."/>
        </authorList>
    </citation>
    <scope>NUCLEOTIDE SEQUENCE [LARGE SCALE GENOMIC DNA]</scope>
    <source>
        <strain evidence="8">CGMCC 1.18578</strain>
    </source>
</reference>
<comment type="similarity">
    <text evidence="1">Belongs to the sigma-70 factor family. ECF subfamily.</text>
</comment>
<dbReference type="SUPFAM" id="SSF46785">
    <property type="entry name" value="Winged helix' DNA-binding domain"/>
    <property type="match status" value="1"/>
</dbReference>
<dbReference type="RefSeq" id="WP_378113382.1">
    <property type="nucleotide sequence ID" value="NZ_JBHSNC010000054.1"/>
</dbReference>
<dbReference type="InterPro" id="IPR036390">
    <property type="entry name" value="WH_DNA-bd_sf"/>
</dbReference>
<accession>A0ABW0R318</accession>
<evidence type="ECO:0000256" key="1">
    <source>
        <dbReference type="ARBA" id="ARBA00010641"/>
    </source>
</evidence>
<evidence type="ECO:0000313" key="8">
    <source>
        <dbReference type="Proteomes" id="UP001596108"/>
    </source>
</evidence>
<proteinExistence type="inferred from homology"/>
<sequence length="544" mass="62922">MTHRTPSDDELLRRYSRQIFGFALSRTAHDQNAQDLTQDIMLALHRSLQSGKQVDNMDAWVRTICRYTWSNYLAKEKRHWRLADLDEIPSERVLDIGAYEDESDDLLVRLRREVAYLSRLHRDITIQYYYERNSVERIADRLNIAAGTVKWHLFEVRKKLKEAISMETAEHLSFKPIRMNVGHSGSPGPNNEPNSYFTSLLASNICIAIYEKPLTVEEIARQLGTASAFIEDELRKLERSDLVKQKSKGKYQTNFIIETMRSLADETGYFKLKAETLARPIFDCVADNLEEIRRIGFHGSRSNEAFLLWALLPYAIWKQYYQVKDESYYERYAPDEKPDGGKYIVNASILYDDEAYIRDLPDREIVRKYGSNGIKTRDSEMYGSLQIESYWSGMTWRDFNAPDVADMARIIELIDSGEAHNEHDKLLISRLAAKGFVAVNDGKLECLVPFFGADQLGELHRVLDRAFDKIGFKEELDRIYEDTAVIARKHAPSFISDKEIMYKASVDGLTLIFAVLDYLERCGLLPLPAEQEKIRLTTLMWQLG</sequence>
<dbReference type="InterPro" id="IPR014284">
    <property type="entry name" value="RNA_pol_sigma-70_dom"/>
</dbReference>
<name>A0ABW0R318_9BACL</name>
<comment type="caution">
    <text evidence="7">The sequence shown here is derived from an EMBL/GenBank/DDBJ whole genome shotgun (WGS) entry which is preliminary data.</text>
</comment>
<keyword evidence="8" id="KW-1185">Reference proteome</keyword>
<dbReference type="SUPFAM" id="SSF88659">
    <property type="entry name" value="Sigma3 and sigma4 domains of RNA polymerase sigma factors"/>
    <property type="match status" value="1"/>
</dbReference>
<evidence type="ECO:0000256" key="5">
    <source>
        <dbReference type="ARBA" id="ARBA00023163"/>
    </source>
</evidence>
<dbReference type="PANTHER" id="PTHR43133">
    <property type="entry name" value="RNA POLYMERASE ECF-TYPE SIGMA FACTO"/>
    <property type="match status" value="1"/>
</dbReference>
<dbReference type="Gene3D" id="1.10.1740.10">
    <property type="match status" value="1"/>
</dbReference>
<dbReference type="NCBIfam" id="TIGR02937">
    <property type="entry name" value="sigma70-ECF"/>
    <property type="match status" value="1"/>
</dbReference>
<evidence type="ECO:0000313" key="7">
    <source>
        <dbReference type="EMBL" id="MFC5531420.1"/>
    </source>
</evidence>
<organism evidence="7 8">
    <name type="scientific">Cohnella yongneupensis</name>
    <dbReference type="NCBI Taxonomy" id="425006"/>
    <lineage>
        <taxon>Bacteria</taxon>
        <taxon>Bacillati</taxon>
        <taxon>Bacillota</taxon>
        <taxon>Bacilli</taxon>
        <taxon>Bacillales</taxon>
        <taxon>Paenibacillaceae</taxon>
        <taxon>Cohnella</taxon>
    </lineage>
</organism>
<evidence type="ECO:0000259" key="6">
    <source>
        <dbReference type="Pfam" id="PF04542"/>
    </source>
</evidence>
<dbReference type="SUPFAM" id="SSF88946">
    <property type="entry name" value="Sigma2 domain of RNA polymerase sigma factors"/>
    <property type="match status" value="1"/>
</dbReference>
<keyword evidence="5" id="KW-0804">Transcription</keyword>
<dbReference type="InterPro" id="IPR039425">
    <property type="entry name" value="RNA_pol_sigma-70-like"/>
</dbReference>
<keyword evidence="4" id="KW-0238">DNA-binding</keyword>
<dbReference type="Gene3D" id="1.10.10.10">
    <property type="entry name" value="Winged helix-like DNA-binding domain superfamily/Winged helix DNA-binding domain"/>
    <property type="match status" value="2"/>
</dbReference>
<protein>
    <submittedName>
        <fullName evidence="7">Sigma-70 family RNA polymerase sigma factor</fullName>
    </submittedName>
</protein>
<dbReference type="InterPro" id="IPR013324">
    <property type="entry name" value="RNA_pol_sigma_r3/r4-like"/>
</dbReference>
<dbReference type="Proteomes" id="UP001596108">
    <property type="component" value="Unassembled WGS sequence"/>
</dbReference>
<dbReference type="EMBL" id="JBHSNC010000054">
    <property type="protein sequence ID" value="MFC5531420.1"/>
    <property type="molecule type" value="Genomic_DNA"/>
</dbReference>
<evidence type="ECO:0000256" key="4">
    <source>
        <dbReference type="ARBA" id="ARBA00023125"/>
    </source>
</evidence>
<dbReference type="InterPro" id="IPR013325">
    <property type="entry name" value="RNA_pol_sigma_r2"/>
</dbReference>
<dbReference type="InterPro" id="IPR007627">
    <property type="entry name" value="RNA_pol_sigma70_r2"/>
</dbReference>
<keyword evidence="2" id="KW-0805">Transcription regulation</keyword>
<feature type="domain" description="RNA polymerase sigma-70 region 2" evidence="6">
    <location>
        <begin position="11"/>
        <end position="78"/>
    </location>
</feature>
<dbReference type="InterPro" id="IPR036388">
    <property type="entry name" value="WH-like_DNA-bd_sf"/>
</dbReference>
<keyword evidence="3" id="KW-0731">Sigma factor</keyword>